<dbReference type="RefSeq" id="WP_144816819.1">
    <property type="nucleotide sequence ID" value="NZ_VLKP01000015.1"/>
</dbReference>
<dbReference type="AlphaFoldDB" id="A0A562LGL7"/>
<dbReference type="InterPro" id="IPR029063">
    <property type="entry name" value="SAM-dependent_MTases_sf"/>
</dbReference>
<protein>
    <recommendedName>
        <fullName evidence="3">Methyltransferase family protein</fullName>
    </recommendedName>
</protein>
<dbReference type="OrthoDB" id="5983563at2"/>
<dbReference type="Gene3D" id="3.40.50.150">
    <property type="entry name" value="Vaccinia Virus protein VP39"/>
    <property type="match status" value="1"/>
</dbReference>
<keyword evidence="2" id="KW-1185">Reference proteome</keyword>
<comment type="caution">
    <text evidence="1">The sequence shown here is derived from an EMBL/GenBank/DDBJ whole genome shotgun (WGS) entry which is preliminary data.</text>
</comment>
<dbReference type="SUPFAM" id="SSF53335">
    <property type="entry name" value="S-adenosyl-L-methionine-dependent methyltransferases"/>
    <property type="match status" value="1"/>
</dbReference>
<sequence length="237" mass="25698">MPSYAQPRQPGQRDGLHWFGTLAGQGLLAAEYSAGSQVLAACPALPWAWIGVAAAEPPPNDSRRGLLLHRRGDEGLWGAVRCSLPLPLASESLGAVLVQHALDDGVAVDAMLGECERVLAPGGTLWLTALNPWCPYRMRWAGAGLRARHPGAWQRALRRAGFAVDSVRLQWLGPRWRVEHGEGGIGAADRLRAGIALTVSKRVRAVIPPSPLRKLRWQTGHLRPSEPARREPAIMDP</sequence>
<organism evidence="1 2">
    <name type="scientific">Aerolutibacter ruishenii</name>
    <dbReference type="NCBI Taxonomy" id="686800"/>
    <lineage>
        <taxon>Bacteria</taxon>
        <taxon>Pseudomonadati</taxon>
        <taxon>Pseudomonadota</taxon>
        <taxon>Gammaproteobacteria</taxon>
        <taxon>Lysobacterales</taxon>
        <taxon>Lysobacteraceae</taxon>
        <taxon>Aerolutibacter</taxon>
    </lineage>
</organism>
<evidence type="ECO:0008006" key="3">
    <source>
        <dbReference type="Google" id="ProtNLM"/>
    </source>
</evidence>
<reference evidence="1 2" key="1">
    <citation type="journal article" date="2015" name="Stand. Genomic Sci.">
        <title>Genomic Encyclopedia of Bacterial and Archaeal Type Strains, Phase III: the genomes of soil and plant-associated and newly described type strains.</title>
        <authorList>
            <person name="Whitman W.B."/>
            <person name="Woyke T."/>
            <person name="Klenk H.P."/>
            <person name="Zhou Y."/>
            <person name="Lilburn T.G."/>
            <person name="Beck B.J."/>
            <person name="De Vos P."/>
            <person name="Vandamme P."/>
            <person name="Eisen J.A."/>
            <person name="Garrity G."/>
            <person name="Hugenholtz P."/>
            <person name="Kyrpides N.C."/>
        </authorList>
    </citation>
    <scope>NUCLEOTIDE SEQUENCE [LARGE SCALE GENOMIC DNA]</scope>
    <source>
        <strain evidence="1 2">CGMCC 1.10136</strain>
    </source>
</reference>
<accession>A0A562LGL7</accession>
<proteinExistence type="predicted"/>
<gene>
    <name evidence="1" type="ORF">IP93_02872</name>
</gene>
<name>A0A562LGL7_9GAMM</name>
<dbReference type="EMBL" id="VLKP01000015">
    <property type="protein sequence ID" value="TWI06751.1"/>
    <property type="molecule type" value="Genomic_DNA"/>
</dbReference>
<evidence type="ECO:0000313" key="2">
    <source>
        <dbReference type="Proteomes" id="UP000316471"/>
    </source>
</evidence>
<evidence type="ECO:0000313" key="1">
    <source>
        <dbReference type="EMBL" id="TWI06751.1"/>
    </source>
</evidence>
<dbReference type="Proteomes" id="UP000316471">
    <property type="component" value="Unassembled WGS sequence"/>
</dbReference>